<dbReference type="GO" id="GO:0055085">
    <property type="term" value="P:transmembrane transport"/>
    <property type="evidence" value="ECO:0007669"/>
    <property type="project" value="InterPro"/>
</dbReference>
<evidence type="ECO:0000259" key="8">
    <source>
        <dbReference type="PROSITE" id="PS50928"/>
    </source>
</evidence>
<dbReference type="InterPro" id="IPR000515">
    <property type="entry name" value="MetI-like"/>
</dbReference>
<keyword evidence="3" id="KW-1003">Cell membrane</keyword>
<dbReference type="InterPro" id="IPR035906">
    <property type="entry name" value="MetI-like_sf"/>
</dbReference>
<dbReference type="RefSeq" id="WP_081034138.1">
    <property type="nucleotide sequence ID" value="NZ_CABIXC010000001.1"/>
</dbReference>
<dbReference type="InterPro" id="IPR050366">
    <property type="entry name" value="BP-dependent_transpt_permease"/>
</dbReference>
<comment type="similarity">
    <text evidence="7">Belongs to the binding-protein-dependent transport system permease family.</text>
</comment>
<keyword evidence="2 7" id="KW-0813">Transport</keyword>
<evidence type="ECO:0000313" key="9">
    <source>
        <dbReference type="EMBL" id="CUN60845.1"/>
    </source>
</evidence>
<proteinExistence type="inferred from homology"/>
<dbReference type="Pfam" id="PF00528">
    <property type="entry name" value="BPD_transp_1"/>
    <property type="match status" value="1"/>
</dbReference>
<evidence type="ECO:0000256" key="1">
    <source>
        <dbReference type="ARBA" id="ARBA00004651"/>
    </source>
</evidence>
<dbReference type="AlphaFoldDB" id="A0A173YD05"/>
<protein>
    <submittedName>
        <fullName evidence="9">ABC-type dipeptide/oligopeptide/nickel transport systems, permease components</fullName>
    </submittedName>
</protein>
<keyword evidence="5 7" id="KW-1133">Transmembrane helix</keyword>
<feature type="transmembrane region" description="Helical" evidence="7">
    <location>
        <begin position="226"/>
        <end position="244"/>
    </location>
</feature>
<dbReference type="PANTHER" id="PTHR43386:SF1">
    <property type="entry name" value="D,D-DIPEPTIDE TRANSPORT SYSTEM PERMEASE PROTEIN DDPC-RELATED"/>
    <property type="match status" value="1"/>
</dbReference>
<dbReference type="PANTHER" id="PTHR43386">
    <property type="entry name" value="OLIGOPEPTIDE TRANSPORT SYSTEM PERMEASE PROTEIN APPC"/>
    <property type="match status" value="1"/>
</dbReference>
<organism evidence="9 10">
    <name type="scientific">Hungatella hathewayi</name>
    <dbReference type="NCBI Taxonomy" id="154046"/>
    <lineage>
        <taxon>Bacteria</taxon>
        <taxon>Bacillati</taxon>
        <taxon>Bacillota</taxon>
        <taxon>Clostridia</taxon>
        <taxon>Lachnospirales</taxon>
        <taxon>Lachnospiraceae</taxon>
        <taxon>Hungatella</taxon>
    </lineage>
</organism>
<dbReference type="Gene3D" id="1.10.3720.10">
    <property type="entry name" value="MetI-like"/>
    <property type="match status" value="1"/>
</dbReference>
<evidence type="ECO:0000256" key="4">
    <source>
        <dbReference type="ARBA" id="ARBA00022692"/>
    </source>
</evidence>
<evidence type="ECO:0000256" key="6">
    <source>
        <dbReference type="ARBA" id="ARBA00023136"/>
    </source>
</evidence>
<reference evidence="9 10" key="1">
    <citation type="submission" date="2015-09" db="EMBL/GenBank/DDBJ databases">
        <authorList>
            <consortium name="Pathogen Informatics"/>
        </authorList>
    </citation>
    <scope>NUCLEOTIDE SEQUENCE [LARGE SCALE GENOMIC DNA]</scope>
    <source>
        <strain evidence="9 10">2789STDY5608850</strain>
    </source>
</reference>
<dbReference type="Pfam" id="PF12911">
    <property type="entry name" value="OppC_N"/>
    <property type="match status" value="1"/>
</dbReference>
<dbReference type="Proteomes" id="UP000095651">
    <property type="component" value="Unassembled WGS sequence"/>
</dbReference>
<gene>
    <name evidence="9" type="primary">gsiD_1</name>
    <name evidence="9" type="ORF">ERS852407_00694</name>
</gene>
<feature type="domain" description="ABC transmembrane type-1" evidence="8">
    <location>
        <begin position="97"/>
        <end position="286"/>
    </location>
</feature>
<dbReference type="PROSITE" id="PS50928">
    <property type="entry name" value="ABC_TM1"/>
    <property type="match status" value="1"/>
</dbReference>
<dbReference type="GO" id="GO:0005886">
    <property type="term" value="C:plasma membrane"/>
    <property type="evidence" value="ECO:0007669"/>
    <property type="project" value="UniProtKB-SubCell"/>
</dbReference>
<comment type="subcellular location">
    <subcellularLocation>
        <location evidence="1 7">Cell membrane</location>
        <topology evidence="1 7">Multi-pass membrane protein</topology>
    </subcellularLocation>
</comment>
<keyword evidence="6 7" id="KW-0472">Membrane</keyword>
<feature type="transmembrane region" description="Helical" evidence="7">
    <location>
        <begin position="264"/>
        <end position="286"/>
    </location>
</feature>
<feature type="transmembrane region" description="Helical" evidence="7">
    <location>
        <begin position="132"/>
        <end position="154"/>
    </location>
</feature>
<evidence type="ECO:0000256" key="5">
    <source>
        <dbReference type="ARBA" id="ARBA00022989"/>
    </source>
</evidence>
<dbReference type="SUPFAM" id="SSF161098">
    <property type="entry name" value="MetI-like"/>
    <property type="match status" value="1"/>
</dbReference>
<sequence length="299" mass="32113">MSGRKKKETYIQSLEGMTRKHSQWRDVMHRLFKNRLAIVGLILVAAVLFATIFANFLTPYDYSAQSFGDRFVYPCLAHPFGTDQYGRDLLARILYGGRVSLIVALIAVVISLVIGAVLGAVAGYFGGMYDTVIMRVIDIIMSIPGLLLAVAISAALGTGLLNTGIAVGLASIPGGARILRSTVMTIRDEQYIEAARAGGAGHAYIIVHHVLPNTIAPLIVDASLKVGMAILTISSLSFVGLGVQEPTPEWGAILSSGRAYIRDFWPLVIFPGLAIMTTLLGFNLLGDGLRDALDPKLKQ</sequence>
<feature type="transmembrane region" description="Helical" evidence="7">
    <location>
        <begin position="36"/>
        <end position="57"/>
    </location>
</feature>
<dbReference type="EMBL" id="CYZE01000001">
    <property type="protein sequence ID" value="CUN60845.1"/>
    <property type="molecule type" value="Genomic_DNA"/>
</dbReference>
<evidence type="ECO:0000313" key="10">
    <source>
        <dbReference type="Proteomes" id="UP000095651"/>
    </source>
</evidence>
<dbReference type="CDD" id="cd06261">
    <property type="entry name" value="TM_PBP2"/>
    <property type="match status" value="1"/>
</dbReference>
<evidence type="ECO:0000256" key="7">
    <source>
        <dbReference type="RuleBase" id="RU363032"/>
    </source>
</evidence>
<keyword evidence="4 7" id="KW-0812">Transmembrane</keyword>
<accession>A0A173YD05</accession>
<dbReference type="InterPro" id="IPR025966">
    <property type="entry name" value="OppC_N"/>
</dbReference>
<evidence type="ECO:0000256" key="3">
    <source>
        <dbReference type="ARBA" id="ARBA00022475"/>
    </source>
</evidence>
<evidence type="ECO:0000256" key="2">
    <source>
        <dbReference type="ARBA" id="ARBA00022448"/>
    </source>
</evidence>
<feature type="transmembrane region" description="Helical" evidence="7">
    <location>
        <begin position="99"/>
        <end position="125"/>
    </location>
</feature>
<name>A0A173YD05_9FIRM</name>